<dbReference type="PANTHER" id="PTHR43271:SF1">
    <property type="entry name" value="INNER MEMBRANE TRANSPORT PROTEIN YNFM"/>
    <property type="match status" value="1"/>
</dbReference>
<feature type="transmembrane region" description="Helical" evidence="8">
    <location>
        <begin position="140"/>
        <end position="159"/>
    </location>
</feature>
<keyword evidence="4" id="KW-1003">Cell membrane</keyword>
<comment type="subcellular location">
    <subcellularLocation>
        <location evidence="1">Cell membrane</location>
        <topology evidence="1">Multi-pass membrane protein</topology>
    </subcellularLocation>
</comment>
<keyword evidence="5 8" id="KW-0812">Transmembrane</keyword>
<evidence type="ECO:0000313" key="11">
    <source>
        <dbReference type="Proteomes" id="UP001596620"/>
    </source>
</evidence>
<evidence type="ECO:0000256" key="8">
    <source>
        <dbReference type="SAM" id="Phobius"/>
    </source>
</evidence>
<feature type="transmembrane region" description="Helical" evidence="8">
    <location>
        <begin position="171"/>
        <end position="190"/>
    </location>
</feature>
<evidence type="ECO:0000256" key="6">
    <source>
        <dbReference type="ARBA" id="ARBA00022989"/>
    </source>
</evidence>
<feature type="transmembrane region" description="Helical" evidence="8">
    <location>
        <begin position="308"/>
        <end position="331"/>
    </location>
</feature>
<evidence type="ECO:0000256" key="1">
    <source>
        <dbReference type="ARBA" id="ARBA00004651"/>
    </source>
</evidence>
<sequence length="403" mass="43660">MEKQAYTIKDLYFWRITFSLALASFFVFAGMYAVQPLFPLFVKEFDVSVSASGLALSLTIAGLIIGLIVLGFLSDRNGRTAFIKLSLLGAAVPFFLMPLFNSFLPLLLLRLVQGFALAGLPAAALAYLSEEIDKRSVHVATALYISSNALGGMAGRVLTGYITDHFSWETAFYGLAITGVVILAAVMFMLPRSRFFTPSQLPFSNDLKGFAHHLKNPALLLIFGLGVVLQLSFTGIWTYLPFHLEAPPFSMSLDTISYTYFAYGLGVIGSPLAGWLAGQFSLKYIRITGVLVMAVGLLITMGPALWMIVVGLCVACLGFFTAHSLTASTVSESVTHHKGSASSLYLVAYYIGVGLGSTVLGPLWNSGGWKPLVLVLAAIPAVYVLLVQLIQHRQQKRQSDTNE</sequence>
<gene>
    <name evidence="10" type="ORF">ACFQU8_11180</name>
</gene>
<feature type="transmembrane region" description="Helical" evidence="8">
    <location>
        <begin position="106"/>
        <end position="128"/>
    </location>
</feature>
<dbReference type="RefSeq" id="WP_382360002.1">
    <property type="nucleotide sequence ID" value="NZ_JBHTGR010000055.1"/>
</dbReference>
<comment type="similarity">
    <text evidence="2">Belongs to the major facilitator superfamily.</text>
</comment>
<keyword evidence="6 8" id="KW-1133">Transmembrane helix</keyword>
<name>A0ABW2V0E8_9BACI</name>
<dbReference type="Pfam" id="PF07690">
    <property type="entry name" value="MFS_1"/>
    <property type="match status" value="1"/>
</dbReference>
<feature type="transmembrane region" description="Helical" evidence="8">
    <location>
        <begin position="343"/>
        <end position="365"/>
    </location>
</feature>
<protein>
    <submittedName>
        <fullName evidence="10">MFS transporter</fullName>
    </submittedName>
</protein>
<dbReference type="Proteomes" id="UP001596620">
    <property type="component" value="Unassembled WGS sequence"/>
</dbReference>
<evidence type="ECO:0000256" key="5">
    <source>
        <dbReference type="ARBA" id="ARBA00022692"/>
    </source>
</evidence>
<keyword evidence="11" id="KW-1185">Reference proteome</keyword>
<dbReference type="SUPFAM" id="SSF103473">
    <property type="entry name" value="MFS general substrate transporter"/>
    <property type="match status" value="1"/>
</dbReference>
<dbReference type="Gene3D" id="1.20.1250.20">
    <property type="entry name" value="MFS general substrate transporter like domains"/>
    <property type="match status" value="1"/>
</dbReference>
<feature type="transmembrane region" description="Helical" evidence="8">
    <location>
        <begin position="12"/>
        <end position="34"/>
    </location>
</feature>
<feature type="transmembrane region" description="Helical" evidence="8">
    <location>
        <begin position="81"/>
        <end position="100"/>
    </location>
</feature>
<dbReference type="InterPro" id="IPR011701">
    <property type="entry name" value="MFS"/>
</dbReference>
<evidence type="ECO:0000256" key="2">
    <source>
        <dbReference type="ARBA" id="ARBA00008335"/>
    </source>
</evidence>
<feature type="transmembrane region" description="Helical" evidence="8">
    <location>
        <begin position="260"/>
        <end position="277"/>
    </location>
</feature>
<feature type="transmembrane region" description="Helical" evidence="8">
    <location>
        <begin position="218"/>
        <end position="240"/>
    </location>
</feature>
<comment type="caution">
    <text evidence="10">The sequence shown here is derived from an EMBL/GenBank/DDBJ whole genome shotgun (WGS) entry which is preliminary data.</text>
</comment>
<dbReference type="InterPro" id="IPR020846">
    <property type="entry name" value="MFS_dom"/>
</dbReference>
<feature type="transmembrane region" description="Helical" evidence="8">
    <location>
        <begin position="284"/>
        <end position="302"/>
    </location>
</feature>
<feature type="transmembrane region" description="Helical" evidence="8">
    <location>
        <begin position="371"/>
        <end position="390"/>
    </location>
</feature>
<dbReference type="CDD" id="cd17324">
    <property type="entry name" value="MFS_NepI_like"/>
    <property type="match status" value="1"/>
</dbReference>
<evidence type="ECO:0000313" key="10">
    <source>
        <dbReference type="EMBL" id="MFC7747748.1"/>
    </source>
</evidence>
<evidence type="ECO:0000256" key="7">
    <source>
        <dbReference type="ARBA" id="ARBA00023136"/>
    </source>
</evidence>
<evidence type="ECO:0000259" key="9">
    <source>
        <dbReference type="PROSITE" id="PS50850"/>
    </source>
</evidence>
<dbReference type="PANTHER" id="PTHR43271">
    <property type="entry name" value="BLL2771 PROTEIN"/>
    <property type="match status" value="1"/>
</dbReference>
<keyword evidence="7 8" id="KW-0472">Membrane</keyword>
<dbReference type="PROSITE" id="PS50850">
    <property type="entry name" value="MFS"/>
    <property type="match status" value="1"/>
</dbReference>
<proteinExistence type="inferred from homology"/>
<evidence type="ECO:0000256" key="3">
    <source>
        <dbReference type="ARBA" id="ARBA00022448"/>
    </source>
</evidence>
<reference evidence="11" key="1">
    <citation type="journal article" date="2019" name="Int. J. Syst. Evol. Microbiol.">
        <title>The Global Catalogue of Microorganisms (GCM) 10K type strain sequencing project: providing services to taxonomists for standard genome sequencing and annotation.</title>
        <authorList>
            <consortium name="The Broad Institute Genomics Platform"/>
            <consortium name="The Broad Institute Genome Sequencing Center for Infectious Disease"/>
            <person name="Wu L."/>
            <person name="Ma J."/>
        </authorList>
    </citation>
    <scope>NUCLEOTIDE SEQUENCE [LARGE SCALE GENOMIC DNA]</scope>
    <source>
        <strain evidence="11">JCM 30234</strain>
    </source>
</reference>
<accession>A0ABW2V0E8</accession>
<dbReference type="EMBL" id="JBHTGR010000055">
    <property type="protein sequence ID" value="MFC7747748.1"/>
    <property type="molecule type" value="Genomic_DNA"/>
</dbReference>
<keyword evidence="3" id="KW-0813">Transport</keyword>
<evidence type="ECO:0000256" key="4">
    <source>
        <dbReference type="ARBA" id="ARBA00022475"/>
    </source>
</evidence>
<feature type="transmembrane region" description="Helical" evidence="8">
    <location>
        <begin position="54"/>
        <end position="74"/>
    </location>
</feature>
<feature type="domain" description="Major facilitator superfamily (MFS) profile" evidence="9">
    <location>
        <begin position="16"/>
        <end position="395"/>
    </location>
</feature>
<dbReference type="InterPro" id="IPR036259">
    <property type="entry name" value="MFS_trans_sf"/>
</dbReference>
<organism evidence="10 11">
    <name type="scientific">Lentibacillus kimchii</name>
    <dbReference type="NCBI Taxonomy" id="1542911"/>
    <lineage>
        <taxon>Bacteria</taxon>
        <taxon>Bacillati</taxon>
        <taxon>Bacillota</taxon>
        <taxon>Bacilli</taxon>
        <taxon>Bacillales</taxon>
        <taxon>Bacillaceae</taxon>
        <taxon>Lentibacillus</taxon>
    </lineage>
</organism>